<proteinExistence type="predicted"/>
<reference evidence="1" key="1">
    <citation type="submission" date="2016-10" db="EMBL/GenBank/DDBJ databases">
        <title>Sequence of Gallionella enrichment culture.</title>
        <authorList>
            <person name="Poehlein A."/>
            <person name="Muehling M."/>
            <person name="Daniel R."/>
        </authorList>
    </citation>
    <scope>NUCLEOTIDE SEQUENCE</scope>
</reference>
<gene>
    <name evidence="1" type="ORF">GALL_504400</name>
</gene>
<comment type="caution">
    <text evidence="1">The sequence shown here is derived from an EMBL/GenBank/DDBJ whole genome shotgun (WGS) entry which is preliminary data.</text>
</comment>
<sequence>MTAASIGPCSIAATEVAPRPTPMTATLAESTPFFFRRYLRKKSVEEPGALTPTFLPARSLIDLISAVCAGDTTSTNPG</sequence>
<dbReference type="EMBL" id="MLJW01005583">
    <property type="protein sequence ID" value="OIQ67972.1"/>
    <property type="molecule type" value="Genomic_DNA"/>
</dbReference>
<dbReference type="AlphaFoldDB" id="A0A1J5PK81"/>
<evidence type="ECO:0000313" key="1">
    <source>
        <dbReference type="EMBL" id="OIQ67972.1"/>
    </source>
</evidence>
<accession>A0A1J5PK81</accession>
<organism evidence="1">
    <name type="scientific">mine drainage metagenome</name>
    <dbReference type="NCBI Taxonomy" id="410659"/>
    <lineage>
        <taxon>unclassified sequences</taxon>
        <taxon>metagenomes</taxon>
        <taxon>ecological metagenomes</taxon>
    </lineage>
</organism>
<protein>
    <submittedName>
        <fullName evidence="1">Uncharacterized protein</fullName>
    </submittedName>
</protein>
<name>A0A1J5PK81_9ZZZZ</name>